<dbReference type="SUPFAM" id="SSF81324">
    <property type="entry name" value="Voltage-gated potassium channels"/>
    <property type="match status" value="1"/>
</dbReference>
<keyword evidence="8" id="KW-0406">Ion transport</keyword>
<feature type="transmembrane region" description="Helical" evidence="12">
    <location>
        <begin position="199"/>
        <end position="217"/>
    </location>
</feature>
<feature type="domain" description="Potassium channel" evidence="13">
    <location>
        <begin position="138"/>
        <end position="217"/>
    </location>
</feature>
<gene>
    <name evidence="14" type="ORF">GCM10018793_05360</name>
</gene>
<evidence type="ECO:0000256" key="2">
    <source>
        <dbReference type="ARBA" id="ARBA00022448"/>
    </source>
</evidence>
<keyword evidence="7 12" id="KW-1133">Transmembrane helix</keyword>
<evidence type="ECO:0000256" key="12">
    <source>
        <dbReference type="SAM" id="Phobius"/>
    </source>
</evidence>
<dbReference type="GO" id="GO:0016020">
    <property type="term" value="C:membrane"/>
    <property type="evidence" value="ECO:0007669"/>
    <property type="project" value="UniProtKB-SubCell"/>
</dbReference>
<feature type="transmembrane region" description="Helical" evidence="12">
    <location>
        <begin position="68"/>
        <end position="86"/>
    </location>
</feature>
<dbReference type="GO" id="GO:0005267">
    <property type="term" value="F:potassium channel activity"/>
    <property type="evidence" value="ECO:0007669"/>
    <property type="project" value="UniProtKB-KW"/>
</dbReference>
<evidence type="ECO:0000313" key="14">
    <source>
        <dbReference type="EMBL" id="GHH70789.1"/>
    </source>
</evidence>
<evidence type="ECO:0000256" key="10">
    <source>
        <dbReference type="ARBA" id="ARBA00023303"/>
    </source>
</evidence>
<keyword evidence="4 12" id="KW-0812">Transmembrane</keyword>
<keyword evidence="5" id="KW-0631">Potassium channel</keyword>
<feature type="compositionally biased region" description="Gly residues" evidence="11">
    <location>
        <begin position="7"/>
        <end position="20"/>
    </location>
</feature>
<feature type="region of interest" description="Disordered" evidence="11">
    <location>
        <begin position="1"/>
        <end position="59"/>
    </location>
</feature>
<evidence type="ECO:0000256" key="3">
    <source>
        <dbReference type="ARBA" id="ARBA00022538"/>
    </source>
</evidence>
<feature type="transmembrane region" description="Helical" evidence="12">
    <location>
        <begin position="131"/>
        <end position="152"/>
    </location>
</feature>
<evidence type="ECO:0000259" key="13">
    <source>
        <dbReference type="Pfam" id="PF07885"/>
    </source>
</evidence>
<reference evidence="14" key="1">
    <citation type="journal article" date="2014" name="Int. J. Syst. Evol. Microbiol.">
        <title>Complete genome sequence of Corynebacterium casei LMG S-19264T (=DSM 44701T), isolated from a smear-ripened cheese.</title>
        <authorList>
            <consortium name="US DOE Joint Genome Institute (JGI-PGF)"/>
            <person name="Walter F."/>
            <person name="Albersmeier A."/>
            <person name="Kalinowski J."/>
            <person name="Ruckert C."/>
        </authorList>
    </citation>
    <scope>NUCLEOTIDE SEQUENCE</scope>
    <source>
        <strain evidence="14">JCM 5069</strain>
    </source>
</reference>
<dbReference type="Gene3D" id="1.10.287.70">
    <property type="match status" value="1"/>
</dbReference>
<evidence type="ECO:0000256" key="6">
    <source>
        <dbReference type="ARBA" id="ARBA00022958"/>
    </source>
</evidence>
<keyword evidence="6" id="KW-0630">Potassium</keyword>
<keyword evidence="3" id="KW-0633">Potassium transport</keyword>
<comment type="caution">
    <text evidence="14">The sequence shown here is derived from an EMBL/GenBank/DDBJ whole genome shotgun (WGS) entry which is preliminary data.</text>
</comment>
<dbReference type="AlphaFoldDB" id="A0A919FS96"/>
<feature type="transmembrane region" description="Helical" evidence="12">
    <location>
        <begin position="98"/>
        <end position="119"/>
    </location>
</feature>
<proteinExistence type="predicted"/>
<organism evidence="14 15">
    <name type="scientific">Streptomyces sulfonofaciens</name>
    <dbReference type="NCBI Taxonomy" id="68272"/>
    <lineage>
        <taxon>Bacteria</taxon>
        <taxon>Bacillati</taxon>
        <taxon>Actinomycetota</taxon>
        <taxon>Actinomycetes</taxon>
        <taxon>Kitasatosporales</taxon>
        <taxon>Streptomycetaceae</taxon>
        <taxon>Streptomyces</taxon>
    </lineage>
</organism>
<dbReference type="InterPro" id="IPR047871">
    <property type="entry name" value="K_chnl_Slo-like"/>
</dbReference>
<keyword evidence="9 12" id="KW-0472">Membrane</keyword>
<sequence>MCRWTEPGGGDGGRPGGDGPGRPPAGPGGGGSGAGPGGGGPVGPAGPAHPGPAGRPPDGRGSFAPARVYAVAVLLAAAMVAAYWLLPLDGLGPRHPAVSWTVFVTALALVAALLVREVLAVLTDRPRRRPGLVIPLLVCLTVLVFSAAYFALAKQPGEIRSLHTRLDAVYFTMVTLATVGYGDIAPLGQSARLVTVIQILYTFVFLTAATTALGRYVRGRVGA</sequence>
<evidence type="ECO:0000256" key="11">
    <source>
        <dbReference type="SAM" id="MobiDB-lite"/>
    </source>
</evidence>
<evidence type="ECO:0000256" key="8">
    <source>
        <dbReference type="ARBA" id="ARBA00023065"/>
    </source>
</evidence>
<dbReference type="Pfam" id="PF07885">
    <property type="entry name" value="Ion_trans_2"/>
    <property type="match status" value="1"/>
</dbReference>
<dbReference type="EMBL" id="BNCD01000001">
    <property type="protein sequence ID" value="GHH70789.1"/>
    <property type="molecule type" value="Genomic_DNA"/>
</dbReference>
<keyword evidence="10" id="KW-0407">Ion channel</keyword>
<evidence type="ECO:0000256" key="1">
    <source>
        <dbReference type="ARBA" id="ARBA00004141"/>
    </source>
</evidence>
<name>A0A919FS96_9ACTN</name>
<evidence type="ECO:0000256" key="7">
    <source>
        <dbReference type="ARBA" id="ARBA00022989"/>
    </source>
</evidence>
<feature type="compositionally biased region" description="Gly residues" evidence="11">
    <location>
        <begin position="27"/>
        <end position="43"/>
    </location>
</feature>
<comment type="subcellular location">
    <subcellularLocation>
        <location evidence="1">Membrane</location>
        <topology evidence="1">Multi-pass membrane protein</topology>
    </subcellularLocation>
</comment>
<evidence type="ECO:0000313" key="15">
    <source>
        <dbReference type="Proteomes" id="UP000603708"/>
    </source>
</evidence>
<protein>
    <recommendedName>
        <fullName evidence="13">Potassium channel domain-containing protein</fullName>
    </recommendedName>
</protein>
<keyword evidence="2" id="KW-0813">Transport</keyword>
<evidence type="ECO:0000256" key="5">
    <source>
        <dbReference type="ARBA" id="ARBA00022826"/>
    </source>
</evidence>
<accession>A0A919FS96</accession>
<evidence type="ECO:0000256" key="4">
    <source>
        <dbReference type="ARBA" id="ARBA00022692"/>
    </source>
</evidence>
<dbReference type="PANTHER" id="PTHR10027">
    <property type="entry name" value="CALCIUM-ACTIVATED POTASSIUM CHANNEL ALPHA CHAIN"/>
    <property type="match status" value="1"/>
</dbReference>
<reference evidence="14" key="2">
    <citation type="submission" date="2020-09" db="EMBL/GenBank/DDBJ databases">
        <authorList>
            <person name="Sun Q."/>
            <person name="Ohkuma M."/>
        </authorList>
    </citation>
    <scope>NUCLEOTIDE SEQUENCE</scope>
    <source>
        <strain evidence="14">JCM 5069</strain>
    </source>
</reference>
<dbReference type="InterPro" id="IPR013099">
    <property type="entry name" value="K_chnl_dom"/>
</dbReference>
<dbReference type="PANTHER" id="PTHR10027:SF10">
    <property type="entry name" value="SLOWPOKE 2, ISOFORM D"/>
    <property type="match status" value="1"/>
</dbReference>
<keyword evidence="15" id="KW-1185">Reference proteome</keyword>
<dbReference type="Proteomes" id="UP000603708">
    <property type="component" value="Unassembled WGS sequence"/>
</dbReference>
<evidence type="ECO:0000256" key="9">
    <source>
        <dbReference type="ARBA" id="ARBA00023136"/>
    </source>
</evidence>